<keyword evidence="2 4" id="KW-0808">Transferase</keyword>
<dbReference type="InterPro" id="IPR002935">
    <property type="entry name" value="SAM_O-MeTrfase"/>
</dbReference>
<gene>
    <name evidence="4" type="ORF">A2150_04880</name>
</gene>
<dbReference type="PANTHER" id="PTHR10509">
    <property type="entry name" value="O-METHYLTRANSFERASE-RELATED"/>
    <property type="match status" value="1"/>
</dbReference>
<dbReference type="InterPro" id="IPR050362">
    <property type="entry name" value="Cation-dep_OMT"/>
</dbReference>
<dbReference type="GO" id="GO:0008171">
    <property type="term" value="F:O-methyltransferase activity"/>
    <property type="evidence" value="ECO:0007669"/>
    <property type="project" value="InterPro"/>
</dbReference>
<dbReference type="PANTHER" id="PTHR10509:SF14">
    <property type="entry name" value="CAFFEOYL-COA O-METHYLTRANSFERASE 3-RELATED"/>
    <property type="match status" value="1"/>
</dbReference>
<reference evidence="4 5" key="1">
    <citation type="journal article" date="2016" name="Nat. Commun.">
        <title>Thousands of microbial genomes shed light on interconnected biogeochemical processes in an aquifer system.</title>
        <authorList>
            <person name="Anantharaman K."/>
            <person name="Brown C.T."/>
            <person name="Hug L.A."/>
            <person name="Sharon I."/>
            <person name="Castelle C.J."/>
            <person name="Probst A.J."/>
            <person name="Thomas B.C."/>
            <person name="Singh A."/>
            <person name="Wilkins M.J."/>
            <person name="Karaoz U."/>
            <person name="Brodie E.L."/>
            <person name="Williams K.H."/>
            <person name="Hubbard S.S."/>
            <person name="Banfield J.F."/>
        </authorList>
    </citation>
    <scope>NUCLEOTIDE SEQUENCE [LARGE SCALE GENOMIC DNA]</scope>
</reference>
<comment type="caution">
    <text evidence="4">The sequence shown here is derived from an EMBL/GenBank/DDBJ whole genome shotgun (WGS) entry which is preliminary data.</text>
</comment>
<protein>
    <submittedName>
        <fullName evidence="4">Methyltransferase</fullName>
    </submittedName>
</protein>
<sequence>MLPILPPAIEDYCASHSSAPSPLLDELERHTRAHCALSQMLVGPLEGALLKLLVKLTGARRILEIGLFTGYSALTMAEALPEDGALITCDIDAANAAIAQSFFDRSPHGRKIQIHLGAALDTLNTFPADRAFDLVFLDADKENYINYYEAVLPRLKAGGLIVADNVLWSGKVLSPSEKTDRAIVAFNTHVRIDPRVEKVMLGVRDGVLLIRKL</sequence>
<name>A0A1F6TGU3_9PROT</name>
<evidence type="ECO:0000256" key="2">
    <source>
        <dbReference type="ARBA" id="ARBA00022679"/>
    </source>
</evidence>
<keyword evidence="1 4" id="KW-0489">Methyltransferase</keyword>
<dbReference type="GO" id="GO:0008757">
    <property type="term" value="F:S-adenosylmethionine-dependent methyltransferase activity"/>
    <property type="evidence" value="ECO:0007669"/>
    <property type="project" value="TreeGrafter"/>
</dbReference>
<dbReference type="GO" id="GO:0032259">
    <property type="term" value="P:methylation"/>
    <property type="evidence" value="ECO:0007669"/>
    <property type="project" value="UniProtKB-KW"/>
</dbReference>
<evidence type="ECO:0000313" key="4">
    <source>
        <dbReference type="EMBL" id="OGI44357.1"/>
    </source>
</evidence>
<accession>A0A1F6TGU3</accession>
<proteinExistence type="predicted"/>
<dbReference type="InterPro" id="IPR029063">
    <property type="entry name" value="SAM-dependent_MTases_sf"/>
</dbReference>
<dbReference type="Gene3D" id="3.40.50.150">
    <property type="entry name" value="Vaccinia Virus protein VP39"/>
    <property type="match status" value="1"/>
</dbReference>
<evidence type="ECO:0000256" key="3">
    <source>
        <dbReference type="ARBA" id="ARBA00022691"/>
    </source>
</evidence>
<keyword evidence="3" id="KW-0949">S-adenosyl-L-methionine</keyword>
<dbReference type="PROSITE" id="PS51682">
    <property type="entry name" value="SAM_OMT_I"/>
    <property type="match status" value="1"/>
</dbReference>
<evidence type="ECO:0000256" key="1">
    <source>
        <dbReference type="ARBA" id="ARBA00022603"/>
    </source>
</evidence>
<dbReference type="Proteomes" id="UP000177925">
    <property type="component" value="Unassembled WGS sequence"/>
</dbReference>
<organism evidence="4 5">
    <name type="scientific">Candidatus Muproteobacteria bacterium RBG_16_64_11</name>
    <dbReference type="NCBI Taxonomy" id="1817758"/>
    <lineage>
        <taxon>Bacteria</taxon>
        <taxon>Pseudomonadati</taxon>
        <taxon>Pseudomonadota</taxon>
        <taxon>Candidatus Muproteobacteria</taxon>
    </lineage>
</organism>
<dbReference type="SUPFAM" id="SSF53335">
    <property type="entry name" value="S-adenosyl-L-methionine-dependent methyltransferases"/>
    <property type="match status" value="1"/>
</dbReference>
<dbReference type="EMBL" id="MFSS01000028">
    <property type="protein sequence ID" value="OGI44357.1"/>
    <property type="molecule type" value="Genomic_DNA"/>
</dbReference>
<dbReference type="Pfam" id="PF01596">
    <property type="entry name" value="Methyltransf_3"/>
    <property type="match status" value="1"/>
</dbReference>
<dbReference type="STRING" id="1817758.A2150_04880"/>
<evidence type="ECO:0000313" key="5">
    <source>
        <dbReference type="Proteomes" id="UP000177925"/>
    </source>
</evidence>
<dbReference type="AlphaFoldDB" id="A0A1F6TGU3"/>